<proteinExistence type="predicted"/>
<keyword evidence="5 6" id="KW-0472">Membrane</keyword>
<feature type="transmembrane region" description="Helical" evidence="6">
    <location>
        <begin position="327"/>
        <end position="346"/>
    </location>
</feature>
<feature type="transmembrane region" description="Helical" evidence="6">
    <location>
        <begin position="367"/>
        <end position="387"/>
    </location>
</feature>
<evidence type="ECO:0000256" key="5">
    <source>
        <dbReference type="ARBA" id="ARBA00023136"/>
    </source>
</evidence>
<keyword evidence="8" id="KW-1185">Reference proteome</keyword>
<evidence type="ECO:0000256" key="3">
    <source>
        <dbReference type="ARBA" id="ARBA00022692"/>
    </source>
</evidence>
<feature type="transmembrane region" description="Helical" evidence="6">
    <location>
        <begin position="12"/>
        <end position="33"/>
    </location>
</feature>
<evidence type="ECO:0000313" key="8">
    <source>
        <dbReference type="Proteomes" id="UP000596092"/>
    </source>
</evidence>
<keyword evidence="3 6" id="KW-0812">Transmembrane</keyword>
<feature type="transmembrane region" description="Helical" evidence="6">
    <location>
        <begin position="393"/>
        <end position="410"/>
    </location>
</feature>
<dbReference type="AlphaFoldDB" id="A0A7T6AQV7"/>
<dbReference type="EMBL" id="CP054140">
    <property type="protein sequence ID" value="QQG65900.1"/>
    <property type="molecule type" value="Genomic_DNA"/>
</dbReference>
<feature type="transmembrane region" description="Helical" evidence="6">
    <location>
        <begin position="294"/>
        <end position="315"/>
    </location>
</feature>
<feature type="transmembrane region" description="Helical" evidence="6">
    <location>
        <begin position="149"/>
        <end position="171"/>
    </location>
</feature>
<dbReference type="RefSeq" id="WP_199261501.1">
    <property type="nucleotide sequence ID" value="NZ_CP054140.1"/>
</dbReference>
<dbReference type="InterPro" id="IPR002797">
    <property type="entry name" value="Polysacc_synth"/>
</dbReference>
<gene>
    <name evidence="7" type="ORF">HP555_08485</name>
</gene>
<dbReference type="PANTHER" id="PTHR30250">
    <property type="entry name" value="PST FAMILY PREDICTED COLANIC ACID TRANSPORTER"/>
    <property type="match status" value="1"/>
</dbReference>
<evidence type="ECO:0000256" key="2">
    <source>
        <dbReference type="ARBA" id="ARBA00022475"/>
    </source>
</evidence>
<feature type="transmembrane region" description="Helical" evidence="6">
    <location>
        <begin position="86"/>
        <end position="108"/>
    </location>
</feature>
<evidence type="ECO:0000313" key="7">
    <source>
        <dbReference type="EMBL" id="QQG65900.1"/>
    </source>
</evidence>
<dbReference type="PANTHER" id="PTHR30250:SF11">
    <property type="entry name" value="O-ANTIGEN TRANSPORTER-RELATED"/>
    <property type="match status" value="1"/>
</dbReference>
<evidence type="ECO:0000256" key="1">
    <source>
        <dbReference type="ARBA" id="ARBA00004651"/>
    </source>
</evidence>
<reference evidence="7 8" key="1">
    <citation type="submission" date="2020-05" db="EMBL/GenBank/DDBJ databases">
        <title>Complete genome of Desulfobulbus oligotrophicus.</title>
        <authorList>
            <person name="Podar M."/>
        </authorList>
    </citation>
    <scope>NUCLEOTIDE SEQUENCE [LARGE SCALE GENOMIC DNA]</scope>
    <source>
        <strain evidence="7 8">Prop6</strain>
    </source>
</reference>
<keyword evidence="4 6" id="KW-1133">Transmembrane helix</keyword>
<dbReference type="GO" id="GO:0005886">
    <property type="term" value="C:plasma membrane"/>
    <property type="evidence" value="ECO:0007669"/>
    <property type="project" value="UniProtKB-SubCell"/>
</dbReference>
<evidence type="ECO:0000256" key="4">
    <source>
        <dbReference type="ARBA" id="ARBA00022989"/>
    </source>
</evidence>
<dbReference type="KEGG" id="dog:HP555_08485"/>
<name>A0A7T6AQV7_9BACT</name>
<keyword evidence="2" id="KW-1003">Cell membrane</keyword>
<feature type="transmembrane region" description="Helical" evidence="6">
    <location>
        <begin position="45"/>
        <end position="66"/>
    </location>
</feature>
<protein>
    <submittedName>
        <fullName evidence="7">Oligosaccharide flippase family protein</fullName>
    </submittedName>
</protein>
<accession>A0A7T6AQV7</accession>
<comment type="subcellular location">
    <subcellularLocation>
        <location evidence="1">Cell membrane</location>
        <topology evidence="1">Multi-pass membrane protein</topology>
    </subcellularLocation>
</comment>
<dbReference type="Pfam" id="PF01943">
    <property type="entry name" value="Polysacc_synt"/>
    <property type="match status" value="1"/>
</dbReference>
<feature type="transmembrane region" description="Helical" evidence="6">
    <location>
        <begin position="114"/>
        <end position="137"/>
    </location>
</feature>
<feature type="transmembrane region" description="Helical" evidence="6">
    <location>
        <begin position="177"/>
        <end position="197"/>
    </location>
</feature>
<organism evidence="7 8">
    <name type="scientific">Desulfobulbus oligotrophicus</name>
    <dbReference type="NCBI Taxonomy" id="1909699"/>
    <lineage>
        <taxon>Bacteria</taxon>
        <taxon>Pseudomonadati</taxon>
        <taxon>Thermodesulfobacteriota</taxon>
        <taxon>Desulfobulbia</taxon>
        <taxon>Desulfobulbales</taxon>
        <taxon>Desulfobulbaceae</taxon>
        <taxon>Desulfobulbus</taxon>
    </lineage>
</organism>
<dbReference type="Proteomes" id="UP000596092">
    <property type="component" value="Chromosome"/>
</dbReference>
<sequence length="417" mass="45087">MIWKPGKLANGTLILTVGMAARALTQALVFLIVARTLGADGFGSFVAVLTVAGALSSFSGLGASILMVRDIARNPAQLAKSWGYALMAYCLGTPVAASIYIVLVSLILPGNIPWAAILLIGAGEIVCIPLAGFGVFIYQGHEQMTKVSLMQLVPTVARFSAALLFFALQYIPIIPDLLVTWSALYFCSALAAVTYVFRNITKDFSVRILPRRKGILQHIRKSIPFSFSSAAEKLYVDADKFMLARLDAVGPAGLYSAGYRFVDLAFIPLQALLGAATPRYFRHGQSGIKGAIRYSLKIGVIPICYGIAAGCLILWCAPVPSFLLGQAYTETTAIVCWLAWLPLMTVPRMLLHYPLITSGLQHAGMKALLTGAGANIALNLFLIPLWGWRGAVIASYTAEGFMIVVMLFYIHKSWQQK</sequence>
<evidence type="ECO:0000256" key="6">
    <source>
        <dbReference type="SAM" id="Phobius"/>
    </source>
</evidence>
<dbReference type="InterPro" id="IPR050833">
    <property type="entry name" value="Poly_Biosynth_Transport"/>
</dbReference>